<feature type="signal peptide" evidence="1">
    <location>
        <begin position="1"/>
        <end position="20"/>
    </location>
</feature>
<proteinExistence type="predicted"/>
<evidence type="ECO:0000256" key="1">
    <source>
        <dbReference type="SAM" id="SignalP"/>
    </source>
</evidence>
<dbReference type="PANTHER" id="PTHR43143:SF1">
    <property type="entry name" value="SERINE_THREONINE-PROTEIN PHOSPHATASE CPPED1"/>
    <property type="match status" value="1"/>
</dbReference>
<protein>
    <submittedName>
        <fullName evidence="3">Metallophosphoesterase</fullName>
    </submittedName>
</protein>
<name>A0ABT5CCM2_9BACT</name>
<sequence>MILRNALLALLALTAPLALSCLDVAEGRARRDLEVGKTSRGQARVAVDEGLAAIRRLDPGELALWASAPALSIRLTDEAGGPWKITIENMLADAELSARVGDERVPVELVQTSFPTQRTFRLSLPPGVEATLSLRPPDEARREPWRFAVFADVQEDIDRVQDIYARMNEAEGIRFALISGDLTSRGSPEQLERFQREMKTLRFPCYATLGNHELGTRDDLYHEWFGRGNYRFVFRGVQFTMLDSASATIDPLAYGWLDGWLAEGQDLLHVVTMHLAPLDPVGSRNGAFASRAEANKLLTMLADGRVDLTFYGHIHSFYAFENAGIPAYISGGGGAIPERLDGIGRHFVTVDVEPPGKIAQVAVVRVD</sequence>
<dbReference type="InterPro" id="IPR051918">
    <property type="entry name" value="STPP_CPPED1"/>
</dbReference>
<keyword evidence="4" id="KW-1185">Reference proteome</keyword>
<gene>
    <name evidence="3" type="ORF">POL72_41135</name>
</gene>
<dbReference type="RefSeq" id="WP_272102323.1">
    <property type="nucleotide sequence ID" value="NZ_JAQNDK010000005.1"/>
</dbReference>
<dbReference type="InterPro" id="IPR029052">
    <property type="entry name" value="Metallo-depent_PP-like"/>
</dbReference>
<dbReference type="InterPro" id="IPR004843">
    <property type="entry name" value="Calcineurin-like_PHP"/>
</dbReference>
<reference evidence="3 4" key="1">
    <citation type="submission" date="2023-01" db="EMBL/GenBank/DDBJ databases">
        <title>Minimal conservation of predation-associated metabolite biosynthetic gene clusters underscores biosynthetic potential of Myxococcota including descriptions for ten novel species: Archangium lansinium sp. nov., Myxococcus landrumus sp. nov., Nannocystis bai.</title>
        <authorList>
            <person name="Ahearne A."/>
            <person name="Stevens C."/>
            <person name="Dowd S."/>
        </authorList>
    </citation>
    <scope>NUCLEOTIDE SEQUENCE [LARGE SCALE GENOMIC DNA]</scope>
    <source>
        <strain evidence="3 4">WIWO2</strain>
    </source>
</reference>
<feature type="chain" id="PRO_5046076675" evidence="1">
    <location>
        <begin position="21"/>
        <end position="367"/>
    </location>
</feature>
<evidence type="ECO:0000313" key="3">
    <source>
        <dbReference type="EMBL" id="MDC0684199.1"/>
    </source>
</evidence>
<dbReference type="PANTHER" id="PTHR43143">
    <property type="entry name" value="METALLOPHOSPHOESTERASE, CALCINEURIN SUPERFAMILY"/>
    <property type="match status" value="1"/>
</dbReference>
<dbReference type="Pfam" id="PF00149">
    <property type="entry name" value="Metallophos"/>
    <property type="match status" value="1"/>
</dbReference>
<evidence type="ECO:0000259" key="2">
    <source>
        <dbReference type="Pfam" id="PF00149"/>
    </source>
</evidence>
<dbReference type="PROSITE" id="PS51257">
    <property type="entry name" value="PROKAR_LIPOPROTEIN"/>
    <property type="match status" value="1"/>
</dbReference>
<organism evidence="3 4">
    <name type="scientific">Sorangium atrum</name>
    <dbReference type="NCBI Taxonomy" id="2995308"/>
    <lineage>
        <taxon>Bacteria</taxon>
        <taxon>Pseudomonadati</taxon>
        <taxon>Myxococcota</taxon>
        <taxon>Polyangia</taxon>
        <taxon>Polyangiales</taxon>
        <taxon>Polyangiaceae</taxon>
        <taxon>Sorangium</taxon>
    </lineage>
</organism>
<comment type="caution">
    <text evidence="3">The sequence shown here is derived from an EMBL/GenBank/DDBJ whole genome shotgun (WGS) entry which is preliminary data.</text>
</comment>
<dbReference type="Proteomes" id="UP001217485">
    <property type="component" value="Unassembled WGS sequence"/>
</dbReference>
<feature type="domain" description="Calcineurin-like phosphoesterase" evidence="2">
    <location>
        <begin position="146"/>
        <end position="316"/>
    </location>
</feature>
<dbReference type="EMBL" id="JAQNDK010000005">
    <property type="protein sequence ID" value="MDC0684199.1"/>
    <property type="molecule type" value="Genomic_DNA"/>
</dbReference>
<dbReference type="Gene3D" id="3.60.21.10">
    <property type="match status" value="1"/>
</dbReference>
<keyword evidence="1" id="KW-0732">Signal</keyword>
<accession>A0ABT5CCM2</accession>
<evidence type="ECO:0000313" key="4">
    <source>
        <dbReference type="Proteomes" id="UP001217485"/>
    </source>
</evidence>
<dbReference type="SUPFAM" id="SSF56300">
    <property type="entry name" value="Metallo-dependent phosphatases"/>
    <property type="match status" value="1"/>
</dbReference>